<dbReference type="EMBL" id="CATNWA010000037">
    <property type="protein sequence ID" value="CAI9532081.1"/>
    <property type="molecule type" value="Genomic_DNA"/>
</dbReference>
<feature type="non-terminal residue" evidence="1">
    <location>
        <position position="99"/>
    </location>
</feature>
<organism evidence="1 2">
    <name type="scientific">Staurois parvus</name>
    <dbReference type="NCBI Taxonomy" id="386267"/>
    <lineage>
        <taxon>Eukaryota</taxon>
        <taxon>Metazoa</taxon>
        <taxon>Chordata</taxon>
        <taxon>Craniata</taxon>
        <taxon>Vertebrata</taxon>
        <taxon>Euteleostomi</taxon>
        <taxon>Amphibia</taxon>
        <taxon>Batrachia</taxon>
        <taxon>Anura</taxon>
        <taxon>Neobatrachia</taxon>
        <taxon>Ranoidea</taxon>
        <taxon>Ranidae</taxon>
        <taxon>Staurois</taxon>
    </lineage>
</organism>
<name>A0ABN9A7U5_9NEOB</name>
<dbReference type="SUPFAM" id="SSF46966">
    <property type="entry name" value="Spectrin repeat"/>
    <property type="match status" value="1"/>
</dbReference>
<sequence>MDELINEKLEMFNTRWDEVQQEAVRRQKVLEQSIQSAQETDKAIRLIQESLGTIDRQLTAYISDRIDAGHVPQEAQKIQSELLSHEISLDEMKKRIQGK</sequence>
<reference evidence="1" key="1">
    <citation type="submission" date="2023-05" db="EMBL/GenBank/DDBJ databases">
        <authorList>
            <person name="Stuckert A."/>
        </authorList>
    </citation>
    <scope>NUCLEOTIDE SEQUENCE</scope>
</reference>
<dbReference type="Proteomes" id="UP001162483">
    <property type="component" value="Unassembled WGS sequence"/>
</dbReference>
<proteinExistence type="predicted"/>
<evidence type="ECO:0000313" key="2">
    <source>
        <dbReference type="Proteomes" id="UP001162483"/>
    </source>
</evidence>
<comment type="caution">
    <text evidence="1">The sequence shown here is derived from an EMBL/GenBank/DDBJ whole genome shotgun (WGS) entry which is preliminary data.</text>
</comment>
<gene>
    <name evidence="1" type="ORF">SPARVUS_LOCUS102229</name>
</gene>
<keyword evidence="2" id="KW-1185">Reference proteome</keyword>
<dbReference type="Gene3D" id="1.20.58.60">
    <property type="match status" value="1"/>
</dbReference>
<protein>
    <submittedName>
        <fullName evidence="1">Uncharacterized protein</fullName>
    </submittedName>
</protein>
<evidence type="ECO:0000313" key="1">
    <source>
        <dbReference type="EMBL" id="CAI9532081.1"/>
    </source>
</evidence>
<accession>A0ABN9A7U5</accession>